<protein>
    <submittedName>
        <fullName evidence="1">Uncharacterized protein</fullName>
    </submittedName>
</protein>
<name>A0A974BNP5_XENLA</name>
<accession>A0A974BNP5</accession>
<reference evidence="1" key="1">
    <citation type="submission" date="2016-05" db="EMBL/GenBank/DDBJ databases">
        <title>WGS assembly of Xenopus laevis.</title>
        <authorList>
            <person name="Session A."/>
            <person name="Uno Y."/>
            <person name="Kwon T."/>
            <person name="Chapman J."/>
            <person name="Toyoda A."/>
            <person name="Takahashi S."/>
            <person name="Fukui A."/>
            <person name="Hikosaka A."/>
            <person name="Putnam N."/>
            <person name="Stites J."/>
            <person name="Van Heeringen S."/>
            <person name="Quigley I."/>
            <person name="Heinz S."/>
            <person name="Hellsten U."/>
            <person name="Lyons J."/>
            <person name="Suzuki A."/>
            <person name="Kondo M."/>
            <person name="Ogino H."/>
            <person name="Ochi H."/>
            <person name="Bogdanovic O."/>
            <person name="Lister R."/>
            <person name="Georgiou G."/>
            <person name="Paranjpe S."/>
            <person name="Van Kruijsbergen I."/>
            <person name="Mozaffari S."/>
            <person name="Shu S."/>
            <person name="Schmutz J."/>
            <person name="Jenkins J."/>
            <person name="Grimwood J."/>
            <person name="Carlson J."/>
            <person name="Mitros T."/>
            <person name="Simakov O."/>
            <person name="Heald R."/>
            <person name="Miller K."/>
            <person name="Haudenschild C."/>
            <person name="Kuroki Y."/>
            <person name="Tanaka T."/>
            <person name="Michiue T."/>
            <person name="Watanabe M."/>
            <person name="Kinoshita T."/>
            <person name="Ohta Y."/>
            <person name="Mawaribuchi S."/>
            <person name="Suzuki Y."/>
            <person name="Haramoto Y."/>
            <person name="Yamamoto T."/>
            <person name="Takagi C."/>
            <person name="Kitzman J."/>
            <person name="Shendure J."/>
            <person name="Nakayama T."/>
            <person name="Izutsu Y."/>
            <person name="Robert J."/>
            <person name="Dichmann D."/>
            <person name="Flajnik M."/>
            <person name="Houston D."/>
            <person name="Marcotte E."/>
            <person name="Wallingford J."/>
            <person name="Ito Y."/>
            <person name="Asashima M."/>
            <person name="Ueno N."/>
            <person name="Matsuda Y."/>
            <person name="Jan Veenstra G."/>
            <person name="Fujiyama A."/>
            <person name="Harland R."/>
            <person name="Taira M."/>
            <person name="Rokhsar D.S."/>
        </authorList>
    </citation>
    <scope>NUCLEOTIDE SEQUENCE</scope>
    <source>
        <strain evidence="1">J</strain>
        <tissue evidence="1">Blood</tissue>
    </source>
</reference>
<proteinExistence type="predicted"/>
<organism evidence="1">
    <name type="scientific">Xenopus laevis</name>
    <name type="common">African clawed frog</name>
    <dbReference type="NCBI Taxonomy" id="8355"/>
    <lineage>
        <taxon>Eukaryota</taxon>
        <taxon>Metazoa</taxon>
        <taxon>Chordata</taxon>
        <taxon>Craniata</taxon>
        <taxon>Vertebrata</taxon>
        <taxon>Euteleostomi</taxon>
        <taxon>Amphibia</taxon>
        <taxon>Batrachia</taxon>
        <taxon>Anura</taxon>
        <taxon>Pipoidea</taxon>
        <taxon>Pipidae</taxon>
        <taxon>Xenopodinae</taxon>
        <taxon>Xenopus</taxon>
        <taxon>Xenopus</taxon>
    </lineage>
</organism>
<gene>
    <name evidence="1" type="ORF">XELAEV_18003310mg</name>
</gene>
<dbReference type="Proteomes" id="UP000694892">
    <property type="component" value="Unassembled WGS sequence"/>
</dbReference>
<dbReference type="AlphaFoldDB" id="A0A974BNP5"/>
<dbReference type="EMBL" id="KV506923">
    <property type="protein sequence ID" value="OCT55282.1"/>
    <property type="molecule type" value="Genomic_DNA"/>
</dbReference>
<evidence type="ECO:0000313" key="1">
    <source>
        <dbReference type="EMBL" id="OCT55282.1"/>
    </source>
</evidence>
<sequence length="94" mass="9941">MSCAIQSTGQMQCKVYDSLLQLDGKCPGTRPHSAPNLSDCFYSICPSPSLLSLTAPCSILIARGCNCAAGEGYCDYRTVCVPYLPLICPLSAAD</sequence>